<dbReference type="RefSeq" id="WP_154428260.1">
    <property type="nucleotide sequence ID" value="NZ_VUNI01000002.1"/>
</dbReference>
<dbReference type="Proteomes" id="UP000474024">
    <property type="component" value="Unassembled WGS sequence"/>
</dbReference>
<dbReference type="EMBL" id="VUNI01000002">
    <property type="protein sequence ID" value="MST73778.1"/>
    <property type="molecule type" value="Genomic_DNA"/>
</dbReference>
<keyword evidence="1" id="KW-0472">Membrane</keyword>
<feature type="transmembrane region" description="Helical" evidence="1">
    <location>
        <begin position="200"/>
        <end position="217"/>
    </location>
</feature>
<feature type="transmembrane region" description="Helical" evidence="1">
    <location>
        <begin position="173"/>
        <end position="193"/>
    </location>
</feature>
<organism evidence="2 3">
    <name type="scientific">Roseburia porci</name>
    <dbReference type="NCBI Taxonomy" id="2605790"/>
    <lineage>
        <taxon>Bacteria</taxon>
        <taxon>Bacillati</taxon>
        <taxon>Bacillota</taxon>
        <taxon>Clostridia</taxon>
        <taxon>Lachnospirales</taxon>
        <taxon>Lachnospiraceae</taxon>
        <taxon>Roseburia</taxon>
    </lineage>
</organism>
<comment type="caution">
    <text evidence="2">The sequence shown here is derived from an EMBL/GenBank/DDBJ whole genome shotgun (WGS) entry which is preliminary data.</text>
</comment>
<sequence>MNKRKIQMSESIELGIVLALAGGFMDAYSYICRGEVFANAQTGNMLLFGIHVSQGEWSLALHYLCPVVAFAAGIAISDIVKFVLRDYEKIHWRQLAVFFEAIILFAVSFMPQNINLLANSLTSLACGIQVESFRKIHGNGIATTMCIGNLRSGTQNMCEYFHTKEGKFVRKGLLYYGIILCFIIGAVIGNMCVKMVAESAIRIASVFLFLVFCMMFIDREKEERQNVRQ</sequence>
<protein>
    <submittedName>
        <fullName evidence="2">DUF1275 domain-containing protein</fullName>
    </submittedName>
</protein>
<proteinExistence type="predicted"/>
<dbReference type="PANTHER" id="PTHR37314">
    <property type="entry name" value="SLR0142 PROTEIN"/>
    <property type="match status" value="1"/>
</dbReference>
<dbReference type="PANTHER" id="PTHR37314:SF4">
    <property type="entry name" value="UPF0700 TRANSMEMBRANE PROTEIN YOAK"/>
    <property type="match status" value="1"/>
</dbReference>
<feature type="transmembrane region" description="Helical" evidence="1">
    <location>
        <begin position="60"/>
        <end position="83"/>
    </location>
</feature>
<gene>
    <name evidence="2" type="ORF">FYJ75_01855</name>
</gene>
<keyword evidence="3" id="KW-1185">Reference proteome</keyword>
<name>A0A6L5YNE6_9FIRM</name>
<accession>A0A6L5YNE6</accession>
<keyword evidence="1" id="KW-0812">Transmembrane</keyword>
<dbReference type="AlphaFoldDB" id="A0A6L5YNE6"/>
<reference evidence="2 3" key="1">
    <citation type="submission" date="2019-08" db="EMBL/GenBank/DDBJ databases">
        <title>In-depth cultivation of the pig gut microbiome towards novel bacterial diversity and tailored functional studies.</title>
        <authorList>
            <person name="Wylensek D."/>
            <person name="Hitch T.C.A."/>
            <person name="Clavel T."/>
        </authorList>
    </citation>
    <scope>NUCLEOTIDE SEQUENCE [LARGE SCALE GENOMIC DNA]</scope>
    <source>
        <strain evidence="2 3">MUC/MUC-530-WT-4D</strain>
    </source>
</reference>
<dbReference type="InterPro" id="IPR010699">
    <property type="entry name" value="DUF1275"/>
</dbReference>
<evidence type="ECO:0000313" key="3">
    <source>
        <dbReference type="Proteomes" id="UP000474024"/>
    </source>
</evidence>
<dbReference type="Pfam" id="PF06912">
    <property type="entry name" value="DUF1275"/>
    <property type="match status" value="1"/>
</dbReference>
<feature type="transmembrane region" description="Helical" evidence="1">
    <location>
        <begin position="95"/>
        <end position="114"/>
    </location>
</feature>
<evidence type="ECO:0000313" key="2">
    <source>
        <dbReference type="EMBL" id="MST73778.1"/>
    </source>
</evidence>
<evidence type="ECO:0000256" key="1">
    <source>
        <dbReference type="SAM" id="Phobius"/>
    </source>
</evidence>
<keyword evidence="1" id="KW-1133">Transmembrane helix</keyword>